<reference evidence="2 4" key="1">
    <citation type="journal article" date="2015" name="Biotechnol. Biofuels">
        <title>Enhanced degradation of softwood versus hardwood by the white-rot fungus Pycnoporus coccineus.</title>
        <authorList>
            <person name="Couturier M."/>
            <person name="Navarro D."/>
            <person name="Chevret D."/>
            <person name="Henrissat B."/>
            <person name="Piumi F."/>
            <person name="Ruiz-Duenas F.J."/>
            <person name="Martinez A.T."/>
            <person name="Grigoriev I.V."/>
            <person name="Riley R."/>
            <person name="Lipzen A."/>
            <person name="Berrin J.G."/>
            <person name="Master E.R."/>
            <person name="Rosso M.N."/>
        </authorList>
    </citation>
    <scope>NUCLEOTIDE SEQUENCE [LARGE SCALE GENOMIC DNA]</scope>
    <source>
        <strain evidence="2 4">BRFM310</strain>
    </source>
</reference>
<keyword evidence="4" id="KW-1185">Reference proteome</keyword>
<dbReference type="AlphaFoldDB" id="A0A1Y2IAM3"/>
<sequence length="119" mass="12786">MQGPCSGPGRDFTGPLIAGPLEPEHGSQPMWHRLGSYVGPRVATVLSALLSGRNDESHDVTFRDAREVLTVARYTVSLCSPFKVQANVPVACVPSSAAEATTLRWQSRTQRARAAAVRV</sequence>
<evidence type="ECO:0000313" key="4">
    <source>
        <dbReference type="Proteomes" id="UP000193067"/>
    </source>
</evidence>
<protein>
    <submittedName>
        <fullName evidence="2">Uncharacterized protein</fullName>
    </submittedName>
</protein>
<evidence type="ECO:0000313" key="3">
    <source>
        <dbReference type="EMBL" id="OSC99649.1"/>
    </source>
</evidence>
<proteinExistence type="predicted"/>
<accession>A0A1Y2IAM3</accession>
<dbReference type="EMBL" id="KZ084142">
    <property type="protein sequence ID" value="OSC98146.1"/>
    <property type="molecule type" value="Genomic_DNA"/>
</dbReference>
<gene>
    <name evidence="2" type="ORF">PYCCODRAFT_1036366</name>
    <name evidence="3" type="ORF">PYCCODRAFT_823437</name>
</gene>
<organism evidence="2 4">
    <name type="scientific">Trametes coccinea (strain BRFM310)</name>
    <name type="common">Pycnoporus coccineus</name>
    <dbReference type="NCBI Taxonomy" id="1353009"/>
    <lineage>
        <taxon>Eukaryota</taxon>
        <taxon>Fungi</taxon>
        <taxon>Dikarya</taxon>
        <taxon>Basidiomycota</taxon>
        <taxon>Agaricomycotina</taxon>
        <taxon>Agaricomycetes</taxon>
        <taxon>Polyporales</taxon>
        <taxon>Polyporaceae</taxon>
        <taxon>Trametes</taxon>
    </lineage>
</organism>
<name>A0A1Y2IAM3_TRAC3</name>
<feature type="region of interest" description="Disordered" evidence="1">
    <location>
        <begin position="1"/>
        <end position="25"/>
    </location>
</feature>
<evidence type="ECO:0000313" key="2">
    <source>
        <dbReference type="EMBL" id="OSC98146.1"/>
    </source>
</evidence>
<evidence type="ECO:0000256" key="1">
    <source>
        <dbReference type="SAM" id="MobiDB-lite"/>
    </source>
</evidence>
<dbReference type="Proteomes" id="UP000193067">
    <property type="component" value="Unassembled WGS sequence"/>
</dbReference>
<dbReference type="EMBL" id="KZ084126">
    <property type="protein sequence ID" value="OSC99649.1"/>
    <property type="molecule type" value="Genomic_DNA"/>
</dbReference>